<reference evidence="2" key="1">
    <citation type="journal article" date="2015" name="Nature">
        <title>Complex archaea that bridge the gap between prokaryotes and eukaryotes.</title>
        <authorList>
            <person name="Spang A."/>
            <person name="Saw J.H."/>
            <person name="Jorgensen S.L."/>
            <person name="Zaremba-Niedzwiedzka K."/>
            <person name="Martijn J."/>
            <person name="Lind A.E."/>
            <person name="van Eijk R."/>
            <person name="Schleper C."/>
            <person name="Guy L."/>
            <person name="Ettema T.J."/>
        </authorList>
    </citation>
    <scope>NUCLEOTIDE SEQUENCE</scope>
</reference>
<protein>
    <recommendedName>
        <fullName evidence="3">HTH araC/xylS-type domain-containing protein</fullName>
    </recommendedName>
</protein>
<sequence length="190" mass="21862">FTYCNPTDSIHLYDYDASIRIDSEEFRVRPGDITCIKSGSVYSLSTDKPGKHWCVHFNDTPTQEDLAVKIPVYTPLGVNSLFFREQFKYISSLFNNLRTNKATDIMSLEARYRLKALLISISVPSNLVRKNKRSSSSFDWEQLLSWIDERLDEPISTALLAEQANIAPNTLSQKFADIFYTDESTKQNHY</sequence>
<accession>A0A0F9C2Q6</accession>
<comment type="caution">
    <text evidence="2">The sequence shown here is derived from an EMBL/GenBank/DDBJ whole genome shotgun (WGS) entry which is preliminary data.</text>
</comment>
<gene>
    <name evidence="2" type="ORF">LCGC14_2659300</name>
</gene>
<dbReference type="SUPFAM" id="SSF51215">
    <property type="entry name" value="Regulatory protein AraC"/>
    <property type="match status" value="1"/>
</dbReference>
<evidence type="ECO:0008006" key="3">
    <source>
        <dbReference type="Google" id="ProtNLM"/>
    </source>
</evidence>
<name>A0A0F9C2Q6_9ZZZZ</name>
<feature type="non-terminal residue" evidence="2">
    <location>
        <position position="1"/>
    </location>
</feature>
<dbReference type="AlphaFoldDB" id="A0A0F9C2Q6"/>
<keyword evidence="1" id="KW-0238">DNA-binding</keyword>
<dbReference type="Gene3D" id="1.10.10.60">
    <property type="entry name" value="Homeodomain-like"/>
    <property type="match status" value="1"/>
</dbReference>
<organism evidence="2">
    <name type="scientific">marine sediment metagenome</name>
    <dbReference type="NCBI Taxonomy" id="412755"/>
    <lineage>
        <taxon>unclassified sequences</taxon>
        <taxon>metagenomes</taxon>
        <taxon>ecological metagenomes</taxon>
    </lineage>
</organism>
<dbReference type="GO" id="GO:0003677">
    <property type="term" value="F:DNA binding"/>
    <property type="evidence" value="ECO:0007669"/>
    <property type="project" value="UniProtKB-KW"/>
</dbReference>
<evidence type="ECO:0000313" key="2">
    <source>
        <dbReference type="EMBL" id="KKK96784.1"/>
    </source>
</evidence>
<dbReference type="InterPro" id="IPR037923">
    <property type="entry name" value="HTH-like"/>
</dbReference>
<proteinExistence type="predicted"/>
<dbReference type="EMBL" id="LAZR01046330">
    <property type="protein sequence ID" value="KKK96784.1"/>
    <property type="molecule type" value="Genomic_DNA"/>
</dbReference>
<evidence type="ECO:0000256" key="1">
    <source>
        <dbReference type="ARBA" id="ARBA00023125"/>
    </source>
</evidence>